<feature type="region of interest" description="Disordered" evidence="1">
    <location>
        <begin position="1"/>
        <end position="76"/>
    </location>
</feature>
<gene>
    <name evidence="3" type="ORF">Micbo1qcDRAFT_167273</name>
</gene>
<evidence type="ECO:0000313" key="4">
    <source>
        <dbReference type="Proteomes" id="UP000070501"/>
    </source>
</evidence>
<dbReference type="PANTHER" id="PTHR37488:SF2">
    <property type="entry name" value="DUF1275 DOMAIN-CONTAINING PROTEIN"/>
    <property type="match status" value="1"/>
</dbReference>
<evidence type="ECO:0000256" key="1">
    <source>
        <dbReference type="SAM" id="MobiDB-lite"/>
    </source>
</evidence>
<feature type="transmembrane region" description="Helical" evidence="2">
    <location>
        <begin position="228"/>
        <end position="246"/>
    </location>
</feature>
<accession>A0A136IS00</accession>
<dbReference type="Pfam" id="PF06912">
    <property type="entry name" value="DUF1275"/>
    <property type="match status" value="1"/>
</dbReference>
<dbReference type="InParanoid" id="A0A136IS00"/>
<keyword evidence="4" id="KW-1185">Reference proteome</keyword>
<dbReference type="STRING" id="196109.A0A136IS00"/>
<dbReference type="OrthoDB" id="5288586at2759"/>
<organism evidence="3 4">
    <name type="scientific">Microdochium bolleyi</name>
    <dbReference type="NCBI Taxonomy" id="196109"/>
    <lineage>
        <taxon>Eukaryota</taxon>
        <taxon>Fungi</taxon>
        <taxon>Dikarya</taxon>
        <taxon>Ascomycota</taxon>
        <taxon>Pezizomycotina</taxon>
        <taxon>Sordariomycetes</taxon>
        <taxon>Xylariomycetidae</taxon>
        <taxon>Xylariales</taxon>
        <taxon>Microdochiaceae</taxon>
        <taxon>Microdochium</taxon>
    </lineage>
</organism>
<feature type="compositionally biased region" description="Low complexity" evidence="1">
    <location>
        <begin position="26"/>
        <end position="65"/>
    </location>
</feature>
<dbReference type="EMBL" id="KQ964261">
    <property type="protein sequence ID" value="KXJ87710.1"/>
    <property type="molecule type" value="Genomic_DNA"/>
</dbReference>
<keyword evidence="2" id="KW-1133">Transmembrane helix</keyword>
<proteinExistence type="predicted"/>
<dbReference type="AlphaFoldDB" id="A0A136IS00"/>
<evidence type="ECO:0000256" key="2">
    <source>
        <dbReference type="SAM" id="Phobius"/>
    </source>
</evidence>
<evidence type="ECO:0008006" key="5">
    <source>
        <dbReference type="Google" id="ProtNLM"/>
    </source>
</evidence>
<dbReference type="InterPro" id="IPR010699">
    <property type="entry name" value="DUF1275"/>
</dbReference>
<feature type="transmembrane region" description="Helical" evidence="2">
    <location>
        <begin position="288"/>
        <end position="305"/>
    </location>
</feature>
<keyword evidence="2" id="KW-0812">Transmembrane</keyword>
<dbReference type="PANTHER" id="PTHR37488">
    <property type="entry name" value="DUF1275 DOMAIN-CONTAINING PROTEIN"/>
    <property type="match status" value="1"/>
</dbReference>
<feature type="transmembrane region" description="Helical" evidence="2">
    <location>
        <begin position="183"/>
        <end position="208"/>
    </location>
</feature>
<keyword evidence="2" id="KW-0472">Membrane</keyword>
<reference evidence="3 4" key="1">
    <citation type="submission" date="2016-02" db="EMBL/GenBank/DDBJ databases">
        <title>Draft genome sequence of Microdochium bolleyi, a fungal endophyte of beachgrass.</title>
        <authorList>
            <consortium name="DOE Joint Genome Institute"/>
            <person name="David A.S."/>
            <person name="May G."/>
            <person name="Haridas S."/>
            <person name="Lim J."/>
            <person name="Wang M."/>
            <person name="Labutti K."/>
            <person name="Lipzen A."/>
            <person name="Barry K."/>
            <person name="Grigoriev I.V."/>
        </authorList>
    </citation>
    <scope>NUCLEOTIDE SEQUENCE [LARGE SCALE GENOMIC DNA]</scope>
    <source>
        <strain evidence="3 4">J235TASD1</strain>
    </source>
</reference>
<protein>
    <recommendedName>
        <fullName evidence="5">DUF1275 domain protein</fullName>
    </recommendedName>
</protein>
<dbReference type="Proteomes" id="UP000070501">
    <property type="component" value="Unassembled WGS sequence"/>
</dbReference>
<evidence type="ECO:0000313" key="3">
    <source>
        <dbReference type="EMBL" id="KXJ87710.1"/>
    </source>
</evidence>
<feature type="transmembrane region" description="Helical" evidence="2">
    <location>
        <begin position="311"/>
        <end position="334"/>
    </location>
</feature>
<name>A0A136IS00_9PEZI</name>
<feature type="transmembrane region" description="Helical" evidence="2">
    <location>
        <begin position="153"/>
        <end position="171"/>
    </location>
</feature>
<sequence>MAGQDPVLPLSTAGATTTTTPPPPQTTAATLEPPHTTTTTANASRATSISSQTAKQAQQEQQQEQPPSPTVNDHDVAAAAPTTSPRESFLSTLTHPVDRAYHADIPVCVCSFVSGLCDSVVFSASQVFVSMQTGNTVFLALGTAALPSHVPLMWLRALTSIGAFLAGAFVFGQLRRLGPTTKITLFANFLTQSLMIWTAAALATSGAVPALADLHYAEQLAIDGRIDLVVLAPIVLLAFQFGGQIVSSRQLGFNEVPTNVLTSVYCDLMSDPMLFSGLSENPKRNRRAAAVVLMFVGGVLGGWLGKAHEEMGMAIALWIGGGVKFVIAVGWLFWRTVPVVKRDSGDGVVAVGEKK</sequence>